<feature type="domain" description="CASPASE and TPR Repeat-Associated C-terminal" evidence="3">
    <location>
        <begin position="180"/>
        <end position="291"/>
    </location>
</feature>
<comment type="caution">
    <text evidence="4">The sequence shown here is derived from an EMBL/GenBank/DDBJ whole genome shotgun (WGS) entry which is preliminary data.</text>
</comment>
<dbReference type="Pfam" id="PF20270">
    <property type="entry name" value="CATRA-C"/>
    <property type="match status" value="1"/>
</dbReference>
<accession>A0ABS2IN28</accession>
<gene>
    <name evidence="4" type="ORF">JQX11_03455</name>
</gene>
<dbReference type="EMBL" id="JAFEUC010000001">
    <property type="protein sequence ID" value="MBM7075416.1"/>
    <property type="molecule type" value="Genomic_DNA"/>
</dbReference>
<evidence type="ECO:0000259" key="1">
    <source>
        <dbReference type="Pfam" id="PF10137"/>
    </source>
</evidence>
<dbReference type="NCBIfam" id="NF038357">
    <property type="entry name" value="BN6_48550_fam"/>
    <property type="match status" value="1"/>
</dbReference>
<evidence type="ECO:0000313" key="5">
    <source>
        <dbReference type="Proteomes" id="UP001518872"/>
    </source>
</evidence>
<reference evidence="4 5" key="1">
    <citation type="submission" date="2021-02" db="EMBL/GenBank/DDBJ databases">
        <authorList>
            <person name="Ra J.-S."/>
        </authorList>
    </citation>
    <scope>NUCLEOTIDE SEQUENCE [LARGE SCALE GENOMIC DNA]</scope>
    <source>
        <strain evidence="4 5">MMS20-R1-14</strain>
    </source>
</reference>
<dbReference type="InterPro" id="IPR046922">
    <property type="entry name" value="CATRA-N"/>
</dbReference>
<evidence type="ECO:0000259" key="3">
    <source>
        <dbReference type="Pfam" id="PF20270"/>
    </source>
</evidence>
<keyword evidence="5" id="KW-1185">Reference proteome</keyword>
<organism evidence="4 5">
    <name type="scientific">Micromonospora humida</name>
    <dbReference type="NCBI Taxonomy" id="2809018"/>
    <lineage>
        <taxon>Bacteria</taxon>
        <taxon>Bacillati</taxon>
        <taxon>Actinomycetota</taxon>
        <taxon>Actinomycetes</taxon>
        <taxon>Micromonosporales</taxon>
        <taxon>Micromonosporaceae</taxon>
        <taxon>Micromonospora</taxon>
    </lineage>
</organism>
<dbReference type="InterPro" id="IPR046923">
    <property type="entry name" value="CATRA-C"/>
</dbReference>
<evidence type="ECO:0000313" key="4">
    <source>
        <dbReference type="EMBL" id="MBM7075416.1"/>
    </source>
</evidence>
<dbReference type="InterPro" id="IPR019302">
    <property type="entry name" value="CAP12/PCTIR_TIR_dom"/>
</dbReference>
<protein>
    <submittedName>
        <fullName evidence="4">Nucleotide-binding protein</fullName>
    </submittedName>
</protein>
<dbReference type="Pfam" id="PF10137">
    <property type="entry name" value="CAP12-PCTIR_TIR"/>
    <property type="match status" value="1"/>
</dbReference>
<proteinExistence type="predicted"/>
<dbReference type="Proteomes" id="UP001518872">
    <property type="component" value="Unassembled WGS sequence"/>
</dbReference>
<name>A0ABS2IN28_9ACTN</name>
<evidence type="ECO:0000259" key="2">
    <source>
        <dbReference type="Pfam" id="PF20269"/>
    </source>
</evidence>
<feature type="domain" description="CD-NTase-associated protein 12/Pycsar effector protein TIR" evidence="1">
    <location>
        <begin position="316"/>
        <end position="446"/>
    </location>
</feature>
<dbReference type="Pfam" id="PF20269">
    <property type="entry name" value="CATRA-N"/>
    <property type="match status" value="1"/>
</dbReference>
<feature type="domain" description="CASPASE and TPR Repeat-Associated N-terminal" evidence="2">
    <location>
        <begin position="1"/>
        <end position="175"/>
    </location>
</feature>
<sequence length="489" mass="53762">MTAALKRSGLPTTLPVMLGDLPRDLGGGEMVVAACQHPHMLYQAVLRRFPATVNLSAVLSPGTVFDGAPGWAELDRLWRSITGPWSGLLLGAAYLFLGKAEVSGSAEPSLAEQVAEDLPITGPHGWWHDGVLTAAGLALWEPRLRGSDDRAERWFLILARPEHDDQLSDWTWSNGLPVLPPFGHHLRHAATVRHQLRVWQEAGGLRRVQQRLDAAGPDDLTEIRTDLAYWRAALREMRHSMKNAEVAIREILGPDASGAAGPLADDLALAGWLRRSLRNELTTLAIADDRARALAELPPARRSEPTGDPVPNPRDVFVIHGRDEQARQALWTFLHAIDLHPLDWEEIVRQTGEPSPYMGEVLQRAFQTNQAAVVLMTPDDGAILHESLRNKGDLVHESELTGQARPNVLLEAGMALALQRNRTVIIEIGKLRPISDLAGINTIHFDGTPASLQKIAQRLSAAGCAVNMMGTDWLNTSRFKDLSAYDRTF</sequence>